<dbReference type="Gene3D" id="2.160.20.10">
    <property type="entry name" value="Single-stranded right-handed beta-helix, Pectin lyase-like"/>
    <property type="match status" value="1"/>
</dbReference>
<evidence type="ECO:0000256" key="1">
    <source>
        <dbReference type="SAM" id="SignalP"/>
    </source>
</evidence>
<name>A0ABX2G2T5_9BURK</name>
<feature type="chain" id="PRO_5047033358" description="Right-handed parallel beta-helix repeat-containing protein" evidence="1">
    <location>
        <begin position="24"/>
        <end position="546"/>
    </location>
</feature>
<evidence type="ECO:0008006" key="4">
    <source>
        <dbReference type="Google" id="ProtNLM"/>
    </source>
</evidence>
<comment type="caution">
    <text evidence="2">The sequence shown here is derived from an EMBL/GenBank/DDBJ whole genome shotgun (WGS) entry which is preliminary data.</text>
</comment>
<protein>
    <recommendedName>
        <fullName evidence="4">Right-handed parallel beta-helix repeat-containing protein</fullName>
    </recommendedName>
</protein>
<dbReference type="InterPro" id="IPR011050">
    <property type="entry name" value="Pectin_lyase_fold/virulence"/>
</dbReference>
<feature type="signal peptide" evidence="1">
    <location>
        <begin position="1"/>
        <end position="23"/>
    </location>
</feature>
<proteinExistence type="predicted"/>
<gene>
    <name evidence="2" type="ORF">HNQ01_002340</name>
</gene>
<organism evidence="2 3">
    <name type="scientific">Sphaerotilus uruguayifluvii</name>
    <dbReference type="NCBI Taxonomy" id="2735897"/>
    <lineage>
        <taxon>Bacteria</taxon>
        <taxon>Pseudomonadati</taxon>
        <taxon>Pseudomonadota</taxon>
        <taxon>Betaproteobacteria</taxon>
        <taxon>Burkholderiales</taxon>
        <taxon>Sphaerotilaceae</taxon>
        <taxon>Sphaerotilus</taxon>
    </lineage>
</organism>
<dbReference type="PROSITE" id="PS51257">
    <property type="entry name" value="PROKAR_LIPOPROTEIN"/>
    <property type="match status" value="1"/>
</dbReference>
<reference evidence="2 3" key="1">
    <citation type="submission" date="2020-05" db="EMBL/GenBank/DDBJ databases">
        <title>Genomic Encyclopedia of Type Strains, Phase IV (KMG-V): Genome sequencing to study the core and pangenomes of soil and plant-associated prokaryotes.</title>
        <authorList>
            <person name="Whitman W."/>
        </authorList>
    </citation>
    <scope>NUCLEOTIDE SEQUENCE [LARGE SCALE GENOMIC DNA]</scope>
    <source>
        <strain evidence="2 3">C29</strain>
    </source>
</reference>
<dbReference type="Proteomes" id="UP001516061">
    <property type="component" value="Unassembled WGS sequence"/>
</dbReference>
<keyword evidence="1" id="KW-0732">Signal</keyword>
<dbReference type="EMBL" id="JABSNM010000009">
    <property type="protein sequence ID" value="NRT56597.1"/>
    <property type="molecule type" value="Genomic_DNA"/>
</dbReference>
<dbReference type="SUPFAM" id="SSF51126">
    <property type="entry name" value="Pectin lyase-like"/>
    <property type="match status" value="1"/>
</dbReference>
<evidence type="ECO:0000313" key="2">
    <source>
        <dbReference type="EMBL" id="NRT56597.1"/>
    </source>
</evidence>
<keyword evidence="3" id="KW-1185">Reference proteome</keyword>
<sequence>MKDVRRGRAAFLAAAVPALQLLAACQSDEAPAGAATPQAVALTLGGTLPLPGEAALVEQPACVASGLGTDHRVGPGQTYAELDQVPWESLKAGDTVRIFHRSSPYRGKFMLAAQGTAAAPVRVCGVRGSNGERPVIDGRGATTRAALAASFAGSASAIYQARAVVMVRAAGDSWTTRPSHLRVDGLKIVGAHPQQCFRDTAGLEQAYEQFAACIWIDRGDQIVLADNELAGCSMGVFSRSTDDAEATQTRGLKLVGNHFHDNGIVGSWLEHHSYTQGLDVLIEHNLYGPLTDGALGNAIKDRSAGLVVRYNRIEGGAHSLDLVEAEDFPVTALARPDYRVTRVYGNQIRKDGETGSLVHYGGDHYGSTPGARWGEPIYRGGTLHFFHNTVLVTGRAAAIFQLSTTGERAEVRDNLIVFADTVTQRSLRMGQSVGASWTTGGTLVLGRNWISAGWQDTDPWHPIGGELVLETAQPGDAVPPVEPLAGLPADSGAGWTPRTGRGVTGAAQALPEALSAYPVQWQKGLDGRSQARALSGAGADLGAMQR</sequence>
<dbReference type="InterPro" id="IPR012334">
    <property type="entry name" value="Pectin_lyas_fold"/>
</dbReference>
<dbReference type="RefSeq" id="WP_173805612.1">
    <property type="nucleotide sequence ID" value="NZ_JABSNM010000009.1"/>
</dbReference>
<evidence type="ECO:0000313" key="3">
    <source>
        <dbReference type="Proteomes" id="UP001516061"/>
    </source>
</evidence>
<accession>A0ABX2G2T5</accession>